<dbReference type="GO" id="GO:0015074">
    <property type="term" value="P:DNA integration"/>
    <property type="evidence" value="ECO:0007669"/>
    <property type="project" value="InterPro"/>
</dbReference>
<evidence type="ECO:0000259" key="1">
    <source>
        <dbReference type="Pfam" id="PF13683"/>
    </source>
</evidence>
<sequence>MRHPLSTSGSGEGLECPLPGIVYIPPGTPWNNGFIESFNHRLRSECLNRNHWTSLSRPGS</sequence>
<evidence type="ECO:0000313" key="3">
    <source>
        <dbReference type="Proteomes" id="UP000501705"/>
    </source>
</evidence>
<organism evidence="2 3">
    <name type="scientific">Nocardia brasiliensis</name>
    <dbReference type="NCBI Taxonomy" id="37326"/>
    <lineage>
        <taxon>Bacteria</taxon>
        <taxon>Bacillati</taxon>
        <taxon>Actinomycetota</taxon>
        <taxon>Actinomycetes</taxon>
        <taxon>Mycobacteriales</taxon>
        <taxon>Nocardiaceae</taxon>
        <taxon>Nocardia</taxon>
    </lineage>
</organism>
<dbReference type="InterPro" id="IPR001584">
    <property type="entry name" value="Integrase_cat-core"/>
</dbReference>
<dbReference type="EMBL" id="CP046171">
    <property type="protein sequence ID" value="QIS06238.1"/>
    <property type="molecule type" value="Genomic_DNA"/>
</dbReference>
<dbReference type="InterPro" id="IPR012337">
    <property type="entry name" value="RNaseH-like_sf"/>
</dbReference>
<dbReference type="Proteomes" id="UP000501705">
    <property type="component" value="Chromosome"/>
</dbReference>
<dbReference type="AlphaFoldDB" id="A0A6G9XZ70"/>
<reference evidence="2 3" key="1">
    <citation type="journal article" date="2019" name="ACS Chem. Biol.">
        <title>Identification and Mobilization of a Cryptic Antibiotic Biosynthesis Gene Locus from a Human-Pathogenic Nocardia Isolate.</title>
        <authorList>
            <person name="Herisse M."/>
            <person name="Ishida K."/>
            <person name="Porter J.L."/>
            <person name="Howden B."/>
            <person name="Hertweck C."/>
            <person name="Stinear T.P."/>
            <person name="Pidot S.J."/>
        </authorList>
    </citation>
    <scope>NUCLEOTIDE SEQUENCE [LARGE SCALE GENOMIC DNA]</scope>
    <source>
        <strain evidence="2 3">AUSMDU00024985</strain>
    </source>
</reference>
<dbReference type="SUPFAM" id="SSF53098">
    <property type="entry name" value="Ribonuclease H-like"/>
    <property type="match status" value="1"/>
</dbReference>
<accession>A0A6G9XZ70</accession>
<proteinExistence type="predicted"/>
<gene>
    <name evidence="2" type="ORF">F5X71_31555</name>
</gene>
<protein>
    <submittedName>
        <fullName evidence="2">Transposase</fullName>
    </submittedName>
</protein>
<feature type="domain" description="Integrase catalytic" evidence="1">
    <location>
        <begin position="21"/>
        <end position="56"/>
    </location>
</feature>
<evidence type="ECO:0000313" key="2">
    <source>
        <dbReference type="EMBL" id="QIS06238.1"/>
    </source>
</evidence>
<dbReference type="Pfam" id="PF13683">
    <property type="entry name" value="rve_3"/>
    <property type="match status" value="1"/>
</dbReference>
<name>A0A6G9XZ70_NOCBR</name>